<dbReference type="RefSeq" id="WP_306874424.1">
    <property type="nucleotide sequence ID" value="NZ_JAUSRB010000002.1"/>
</dbReference>
<keyword evidence="5 8" id="KW-1133">Transmembrane helix</keyword>
<keyword evidence="6" id="KW-0051">Antiviral defense</keyword>
<evidence type="ECO:0000313" key="11">
    <source>
        <dbReference type="Proteomes" id="UP001230426"/>
    </source>
</evidence>
<dbReference type="Pfam" id="PF18967">
    <property type="entry name" value="PycTM"/>
    <property type="match status" value="1"/>
</dbReference>
<dbReference type="EMBL" id="JAUSRB010000002">
    <property type="protein sequence ID" value="MDP9869917.1"/>
    <property type="molecule type" value="Genomic_DNA"/>
</dbReference>
<accession>A0ABT9RM50</accession>
<comment type="subcellular location">
    <subcellularLocation>
        <location evidence="1">Cell membrane</location>
    </subcellularLocation>
</comment>
<reference evidence="10 11" key="1">
    <citation type="submission" date="2023-07" db="EMBL/GenBank/DDBJ databases">
        <title>Sequencing the genomes of 1000 actinobacteria strains.</title>
        <authorList>
            <person name="Klenk H.-P."/>
        </authorList>
    </citation>
    <scope>NUCLEOTIDE SEQUENCE [LARGE SCALE GENOMIC DNA]</scope>
    <source>
        <strain evidence="10 11">DSM 44109</strain>
    </source>
</reference>
<keyword evidence="7 8" id="KW-0472">Membrane</keyword>
<dbReference type="Proteomes" id="UP001230426">
    <property type="component" value="Unassembled WGS sequence"/>
</dbReference>
<evidence type="ECO:0000259" key="9">
    <source>
        <dbReference type="Pfam" id="PF18967"/>
    </source>
</evidence>
<evidence type="ECO:0000313" key="10">
    <source>
        <dbReference type="EMBL" id="MDP9869917.1"/>
    </source>
</evidence>
<proteinExistence type="predicted"/>
<evidence type="ECO:0000256" key="6">
    <source>
        <dbReference type="ARBA" id="ARBA00023118"/>
    </source>
</evidence>
<comment type="caution">
    <text evidence="10">The sequence shown here is derived from an EMBL/GenBank/DDBJ whole genome shotgun (WGS) entry which is preliminary data.</text>
</comment>
<evidence type="ECO:0000256" key="4">
    <source>
        <dbReference type="ARBA" id="ARBA00022741"/>
    </source>
</evidence>
<organism evidence="10 11">
    <name type="scientific">Streptosporangium brasiliense</name>
    <dbReference type="NCBI Taxonomy" id="47480"/>
    <lineage>
        <taxon>Bacteria</taxon>
        <taxon>Bacillati</taxon>
        <taxon>Actinomycetota</taxon>
        <taxon>Actinomycetes</taxon>
        <taxon>Streptosporangiales</taxon>
        <taxon>Streptosporangiaceae</taxon>
        <taxon>Streptosporangium</taxon>
    </lineage>
</organism>
<dbReference type="InterPro" id="IPR043760">
    <property type="entry name" value="PycTM_dom"/>
</dbReference>
<keyword evidence="3 8" id="KW-0812">Transmembrane</keyword>
<sequence length="171" mass="18173">MVRRKANNELSAAESLNVALQTLTIFHGYVQQADTKLATTATVHLGFTAVAATQIGSMGKAWTGGPPLAVAAVIVVLLFTAGFLVAGHHLVAALRPRLTGPAGPNRFGLVRTDGVPSPADAVRQQREVWSLISTLADVALHKHERIRRCLPWMVLMPIATVAWLALTALTG</sequence>
<evidence type="ECO:0000256" key="1">
    <source>
        <dbReference type="ARBA" id="ARBA00004236"/>
    </source>
</evidence>
<keyword evidence="11" id="KW-1185">Reference proteome</keyword>
<keyword evidence="4" id="KW-0547">Nucleotide-binding</keyword>
<name>A0ABT9RM50_9ACTN</name>
<feature type="transmembrane region" description="Helical" evidence="8">
    <location>
        <begin position="149"/>
        <end position="169"/>
    </location>
</feature>
<evidence type="ECO:0000256" key="8">
    <source>
        <dbReference type="SAM" id="Phobius"/>
    </source>
</evidence>
<feature type="domain" description="Pycsar effector protein" evidence="9">
    <location>
        <begin position="19"/>
        <end position="167"/>
    </location>
</feature>
<evidence type="ECO:0000256" key="7">
    <source>
        <dbReference type="ARBA" id="ARBA00023136"/>
    </source>
</evidence>
<evidence type="ECO:0000256" key="5">
    <source>
        <dbReference type="ARBA" id="ARBA00022989"/>
    </source>
</evidence>
<gene>
    <name evidence="10" type="ORF">J2S55_009183</name>
</gene>
<protein>
    <recommendedName>
        <fullName evidence="9">Pycsar effector protein domain-containing protein</fullName>
    </recommendedName>
</protein>
<feature type="transmembrane region" description="Helical" evidence="8">
    <location>
        <begin position="68"/>
        <end position="87"/>
    </location>
</feature>
<evidence type="ECO:0000256" key="3">
    <source>
        <dbReference type="ARBA" id="ARBA00022692"/>
    </source>
</evidence>
<evidence type="ECO:0000256" key="2">
    <source>
        <dbReference type="ARBA" id="ARBA00022475"/>
    </source>
</evidence>
<keyword evidence="2" id="KW-1003">Cell membrane</keyword>